<reference evidence="3 4" key="1">
    <citation type="journal article" date="2020" name="Insects">
        <title>Bacteria Belonging to Pseudomonas typographi sp. nov. from the Bark Beetle Ips typographus Have Genomic Potential to Aid in the Host Ecology.</title>
        <authorList>
            <person name="Peral-Aranega E."/>
            <person name="Saati-Santamaria Z."/>
            <person name="Kolarik M."/>
            <person name="Rivas R."/>
            <person name="Garcia-Fraile P."/>
        </authorList>
    </citation>
    <scope>NUCLEOTIDE SEQUENCE [LARGE SCALE GENOMIC DNA]</scope>
    <source>
        <strain evidence="3 4">CA3A</strain>
    </source>
</reference>
<keyword evidence="1" id="KW-0732">Signal</keyword>
<proteinExistence type="predicted"/>
<dbReference type="Pfam" id="PF00248">
    <property type="entry name" value="Aldo_ket_red"/>
    <property type="match status" value="1"/>
</dbReference>
<evidence type="ECO:0000313" key="4">
    <source>
        <dbReference type="Proteomes" id="UP000805841"/>
    </source>
</evidence>
<evidence type="ECO:0000256" key="1">
    <source>
        <dbReference type="SAM" id="SignalP"/>
    </source>
</evidence>
<keyword evidence="4" id="KW-1185">Reference proteome</keyword>
<evidence type="ECO:0000259" key="2">
    <source>
        <dbReference type="Pfam" id="PF00248"/>
    </source>
</evidence>
<sequence>MPTRRQLIQMATATAALHPLLSRAAWGAELIQRPIPTSGERLPIIGLGTSRTFDVNPNDGPAMAPLREVMQAFVGGGARLIDTAPSYGQAEAASGELVHSAGLRDRVFLATKVSASGQEAGARQIEASFEALQTERIDLVQVHNLVDTATHLATLRALKAAGRVRYIGVTHYLESAQDRLAELLRQEPVDFVQFNYSVSERNAEKRLLPLCADKGIAVLANRPFGAGRLFPKVQGQPVPAWAQVELQASSWAQLMLKFVLANPAVTVVIPATSNPRYMLDNLLAGQGALPDAAQRARIVQVFA</sequence>
<dbReference type="InterPro" id="IPR023210">
    <property type="entry name" value="NADP_OxRdtase_dom"/>
</dbReference>
<dbReference type="EMBL" id="JAAOCA010000008">
    <property type="protein sequence ID" value="MBD1598630.1"/>
    <property type="molecule type" value="Genomic_DNA"/>
</dbReference>
<dbReference type="RefSeq" id="WP_190419154.1">
    <property type="nucleotide sequence ID" value="NZ_JAAOCA010000008.1"/>
</dbReference>
<gene>
    <name evidence="3" type="ORF">HAQ05_07925</name>
</gene>
<feature type="domain" description="NADP-dependent oxidoreductase" evidence="2">
    <location>
        <begin position="45"/>
        <end position="291"/>
    </location>
</feature>
<dbReference type="PANTHER" id="PTHR43312:SF1">
    <property type="entry name" value="NADP-DEPENDENT OXIDOREDUCTASE DOMAIN-CONTAINING PROTEIN"/>
    <property type="match status" value="1"/>
</dbReference>
<dbReference type="CDD" id="cd19095">
    <property type="entry name" value="AKR_PA4992-like"/>
    <property type="match status" value="1"/>
</dbReference>
<comment type="caution">
    <text evidence="3">The sequence shown here is derived from an EMBL/GenBank/DDBJ whole genome shotgun (WGS) entry which is preliminary data.</text>
</comment>
<dbReference type="Gene3D" id="3.20.20.100">
    <property type="entry name" value="NADP-dependent oxidoreductase domain"/>
    <property type="match status" value="1"/>
</dbReference>
<name>A0ABR7YZJ7_9PSED</name>
<organism evidence="3 4">
    <name type="scientific">Pseudomonas typographi</name>
    <dbReference type="NCBI Taxonomy" id="2715964"/>
    <lineage>
        <taxon>Bacteria</taxon>
        <taxon>Pseudomonadati</taxon>
        <taxon>Pseudomonadota</taxon>
        <taxon>Gammaproteobacteria</taxon>
        <taxon>Pseudomonadales</taxon>
        <taxon>Pseudomonadaceae</taxon>
        <taxon>Pseudomonas</taxon>
    </lineage>
</organism>
<dbReference type="InterPro" id="IPR053135">
    <property type="entry name" value="AKR2_Oxidoreductase"/>
</dbReference>
<feature type="chain" id="PRO_5046580489" evidence="1">
    <location>
        <begin position="25"/>
        <end position="303"/>
    </location>
</feature>
<feature type="signal peptide" evidence="1">
    <location>
        <begin position="1"/>
        <end position="24"/>
    </location>
</feature>
<dbReference type="SUPFAM" id="SSF51430">
    <property type="entry name" value="NAD(P)-linked oxidoreductase"/>
    <property type="match status" value="1"/>
</dbReference>
<accession>A0ABR7YZJ7</accession>
<dbReference type="Proteomes" id="UP000805841">
    <property type="component" value="Unassembled WGS sequence"/>
</dbReference>
<protein>
    <submittedName>
        <fullName evidence="3">Aldo/keto reductase</fullName>
    </submittedName>
</protein>
<evidence type="ECO:0000313" key="3">
    <source>
        <dbReference type="EMBL" id="MBD1598630.1"/>
    </source>
</evidence>
<dbReference type="InterPro" id="IPR036812">
    <property type="entry name" value="NAD(P)_OxRdtase_dom_sf"/>
</dbReference>
<dbReference type="PANTHER" id="PTHR43312">
    <property type="entry name" value="D-THREO-ALDOSE 1-DEHYDROGENASE"/>
    <property type="match status" value="1"/>
</dbReference>